<organism evidence="2">
    <name type="scientific">Baileyella intestinalis</name>
    <dbReference type="NCBI Taxonomy" id="2606709"/>
    <lineage>
        <taxon>Bacteria</taxon>
        <taxon>Bacillati</taxon>
        <taxon>Bacillota</taxon>
        <taxon>Clostridia</taxon>
        <taxon>Peptostreptococcales</taxon>
        <taxon>Anaerovoracaceae</taxon>
        <taxon>Baileyella</taxon>
    </lineage>
</organism>
<dbReference type="CDD" id="cd00093">
    <property type="entry name" value="HTH_XRE"/>
    <property type="match status" value="1"/>
</dbReference>
<dbReference type="SUPFAM" id="SSF47413">
    <property type="entry name" value="lambda repressor-like DNA-binding domains"/>
    <property type="match status" value="1"/>
</dbReference>
<sequence>MLSAEREGVIHIMEQLNTFRKPVRRVDISINMEKTGANIRNLVKASGYSVRDIMTITGISTEQAIYKWYRGESIPALETMLILANALGIELKELLVIDGEFNNYGMYDGLSNEIMGSSGLTKLKSRISRNQWVERFLDPGSFLVISTIF</sequence>
<dbReference type="SMART" id="SM00530">
    <property type="entry name" value="HTH_XRE"/>
    <property type="match status" value="1"/>
</dbReference>
<proteinExistence type="predicted"/>
<accession>A0A6A8M586</accession>
<evidence type="ECO:0000259" key="1">
    <source>
        <dbReference type="PROSITE" id="PS50943"/>
    </source>
</evidence>
<gene>
    <name evidence="2" type="ORF">FYJ66_02570</name>
</gene>
<dbReference type="PROSITE" id="PS50943">
    <property type="entry name" value="HTH_CROC1"/>
    <property type="match status" value="1"/>
</dbReference>
<reference evidence="2" key="1">
    <citation type="submission" date="2019-09" db="EMBL/GenBank/DDBJ databases">
        <title>In-depth cultivation of the pig gut microbiome towards novel bacterial diversity and tailored functional studies.</title>
        <authorList>
            <person name="Wylensek D."/>
            <person name="Hitch T.C.A."/>
            <person name="Clavel T."/>
        </authorList>
    </citation>
    <scope>NUCLEOTIDE SEQUENCE</scope>
    <source>
        <strain evidence="2">RF-744-FAT-WT-3</strain>
    </source>
</reference>
<dbReference type="AlphaFoldDB" id="A0A6A8M586"/>
<comment type="caution">
    <text evidence="2">The sequence shown here is derived from an EMBL/GenBank/DDBJ whole genome shotgun (WGS) entry which is preliminary data.</text>
</comment>
<dbReference type="InterPro" id="IPR001387">
    <property type="entry name" value="Cro/C1-type_HTH"/>
</dbReference>
<dbReference type="Pfam" id="PF01381">
    <property type="entry name" value="HTH_3"/>
    <property type="match status" value="1"/>
</dbReference>
<dbReference type="GO" id="GO:0003677">
    <property type="term" value="F:DNA binding"/>
    <property type="evidence" value="ECO:0007669"/>
    <property type="project" value="InterPro"/>
</dbReference>
<protein>
    <submittedName>
        <fullName evidence="2">Helix-turn-helix transcriptional regulator</fullName>
    </submittedName>
</protein>
<feature type="domain" description="HTH cro/C1-type" evidence="1">
    <location>
        <begin position="39"/>
        <end position="94"/>
    </location>
</feature>
<dbReference type="Gene3D" id="1.10.260.40">
    <property type="entry name" value="lambda repressor-like DNA-binding domains"/>
    <property type="match status" value="1"/>
</dbReference>
<dbReference type="InterPro" id="IPR010982">
    <property type="entry name" value="Lambda_DNA-bd_dom_sf"/>
</dbReference>
<name>A0A6A8M586_9FIRM</name>
<dbReference type="EMBL" id="VUNB01000002">
    <property type="protein sequence ID" value="MST68475.1"/>
    <property type="molecule type" value="Genomic_DNA"/>
</dbReference>
<evidence type="ECO:0000313" key="2">
    <source>
        <dbReference type="EMBL" id="MST68475.1"/>
    </source>
</evidence>